<feature type="domain" description="Helicase C-terminal" evidence="10">
    <location>
        <begin position="1064"/>
        <end position="1258"/>
    </location>
</feature>
<evidence type="ECO:0000313" key="11">
    <source>
        <dbReference type="EMBL" id="SZX73762.1"/>
    </source>
</evidence>
<protein>
    <submittedName>
        <fullName evidence="11">Uncharacterized protein</fullName>
    </submittedName>
</protein>
<feature type="compositionally biased region" description="Acidic residues" evidence="7">
    <location>
        <begin position="79"/>
        <end position="90"/>
    </location>
</feature>
<feature type="compositionally biased region" description="Basic and acidic residues" evidence="7">
    <location>
        <begin position="1446"/>
        <end position="1458"/>
    </location>
</feature>
<dbReference type="InterPro" id="IPR001650">
    <property type="entry name" value="Helicase_C-like"/>
</dbReference>
<feature type="compositionally biased region" description="Low complexity" evidence="7">
    <location>
        <begin position="1648"/>
        <end position="1659"/>
    </location>
</feature>
<dbReference type="Gene3D" id="2.40.50.40">
    <property type="match status" value="1"/>
</dbReference>
<dbReference type="GO" id="GO:0000785">
    <property type="term" value="C:chromatin"/>
    <property type="evidence" value="ECO:0007669"/>
    <property type="project" value="TreeGrafter"/>
</dbReference>
<feature type="compositionally biased region" description="Low complexity" evidence="7">
    <location>
        <begin position="263"/>
        <end position="276"/>
    </location>
</feature>
<dbReference type="CDD" id="cd18793">
    <property type="entry name" value="SF2_C_SNF"/>
    <property type="match status" value="1"/>
</dbReference>
<feature type="compositionally biased region" description="Low complexity" evidence="7">
    <location>
        <begin position="206"/>
        <end position="217"/>
    </location>
</feature>
<gene>
    <name evidence="11" type="ORF">BQ4739_LOCUS14015</name>
</gene>
<dbReference type="GO" id="GO:0042393">
    <property type="term" value="F:histone binding"/>
    <property type="evidence" value="ECO:0007669"/>
    <property type="project" value="TreeGrafter"/>
</dbReference>
<dbReference type="SMART" id="SM00490">
    <property type="entry name" value="HELICc"/>
    <property type="match status" value="1"/>
</dbReference>
<dbReference type="PROSITE" id="PS51192">
    <property type="entry name" value="HELICASE_ATP_BIND_1"/>
    <property type="match status" value="1"/>
</dbReference>
<keyword evidence="5" id="KW-0067">ATP-binding</keyword>
<feature type="compositionally biased region" description="Basic and acidic residues" evidence="7">
    <location>
        <begin position="2149"/>
        <end position="2160"/>
    </location>
</feature>
<dbReference type="SUPFAM" id="SSF52540">
    <property type="entry name" value="P-loop containing nucleoside triphosphate hydrolases"/>
    <property type="match status" value="2"/>
</dbReference>
<keyword evidence="12" id="KW-1185">Reference proteome</keyword>
<dbReference type="GO" id="GO:0005634">
    <property type="term" value="C:nucleus"/>
    <property type="evidence" value="ECO:0007669"/>
    <property type="project" value="UniProtKB-SubCell"/>
</dbReference>
<dbReference type="InterPro" id="IPR016197">
    <property type="entry name" value="Chromo-like_dom_sf"/>
</dbReference>
<evidence type="ECO:0000259" key="10">
    <source>
        <dbReference type="PROSITE" id="PS51194"/>
    </source>
</evidence>
<name>A0A383W9A6_TETOB</name>
<feature type="compositionally biased region" description="Acidic residues" evidence="7">
    <location>
        <begin position="121"/>
        <end position="130"/>
    </location>
</feature>
<dbReference type="Pfam" id="PF00385">
    <property type="entry name" value="Chromo"/>
    <property type="match status" value="1"/>
</dbReference>
<feature type="region of interest" description="Disordered" evidence="7">
    <location>
        <begin position="1"/>
        <end position="536"/>
    </location>
</feature>
<feature type="region of interest" description="Disordered" evidence="7">
    <location>
        <begin position="1828"/>
        <end position="1857"/>
    </location>
</feature>
<feature type="compositionally biased region" description="Low complexity" evidence="7">
    <location>
        <begin position="1844"/>
        <end position="1857"/>
    </location>
</feature>
<keyword evidence="4" id="KW-0378">Hydrolase</keyword>
<dbReference type="GO" id="GO:0005524">
    <property type="term" value="F:ATP binding"/>
    <property type="evidence" value="ECO:0007669"/>
    <property type="project" value="UniProtKB-KW"/>
</dbReference>
<evidence type="ECO:0000256" key="5">
    <source>
        <dbReference type="ARBA" id="ARBA00022840"/>
    </source>
</evidence>
<evidence type="ECO:0000256" key="7">
    <source>
        <dbReference type="SAM" id="MobiDB-lite"/>
    </source>
</evidence>
<feature type="compositionally biased region" description="Pro residues" evidence="7">
    <location>
        <begin position="1737"/>
        <end position="1746"/>
    </location>
</feature>
<proteinExistence type="predicted"/>
<organism evidence="11 12">
    <name type="scientific">Tetradesmus obliquus</name>
    <name type="common">Green alga</name>
    <name type="synonym">Acutodesmus obliquus</name>
    <dbReference type="NCBI Taxonomy" id="3088"/>
    <lineage>
        <taxon>Eukaryota</taxon>
        <taxon>Viridiplantae</taxon>
        <taxon>Chlorophyta</taxon>
        <taxon>core chlorophytes</taxon>
        <taxon>Chlorophyceae</taxon>
        <taxon>CS clade</taxon>
        <taxon>Sphaeropleales</taxon>
        <taxon>Scenedesmaceae</taxon>
        <taxon>Tetradesmus</taxon>
    </lineage>
</organism>
<feature type="compositionally biased region" description="Low complexity" evidence="7">
    <location>
        <begin position="419"/>
        <end position="429"/>
    </location>
</feature>
<feature type="region of interest" description="Disordered" evidence="7">
    <location>
        <begin position="1737"/>
        <end position="1769"/>
    </location>
</feature>
<feature type="compositionally biased region" description="Acidic residues" evidence="7">
    <location>
        <begin position="381"/>
        <end position="407"/>
    </location>
</feature>
<dbReference type="GO" id="GO:0003677">
    <property type="term" value="F:DNA binding"/>
    <property type="evidence" value="ECO:0007669"/>
    <property type="project" value="TreeGrafter"/>
</dbReference>
<dbReference type="Gene3D" id="1.10.10.60">
    <property type="entry name" value="Homeodomain-like"/>
    <property type="match status" value="1"/>
</dbReference>
<feature type="region of interest" description="Disordered" evidence="7">
    <location>
        <begin position="1641"/>
        <end position="1668"/>
    </location>
</feature>
<dbReference type="InterPro" id="IPR027417">
    <property type="entry name" value="P-loop_NTPase"/>
</dbReference>
<feature type="compositionally biased region" description="Low complexity" evidence="7">
    <location>
        <begin position="300"/>
        <end position="334"/>
    </location>
</feature>
<accession>A0A383W9A6</accession>
<feature type="compositionally biased region" description="Polar residues" evidence="7">
    <location>
        <begin position="33"/>
        <end position="42"/>
    </location>
</feature>
<feature type="compositionally biased region" description="Acidic residues" evidence="7">
    <location>
        <begin position="442"/>
        <end position="468"/>
    </location>
</feature>
<keyword evidence="6" id="KW-0539">Nucleus</keyword>
<dbReference type="InterPro" id="IPR038718">
    <property type="entry name" value="SNF2-like_sf"/>
</dbReference>
<dbReference type="Proteomes" id="UP000256970">
    <property type="component" value="Unassembled WGS sequence"/>
</dbReference>
<dbReference type="EMBL" id="FNXT01001197">
    <property type="protein sequence ID" value="SZX73762.1"/>
    <property type="molecule type" value="Genomic_DNA"/>
</dbReference>
<dbReference type="PANTHER" id="PTHR45623:SF11">
    <property type="entry name" value="KISMET, ISOFORM C"/>
    <property type="match status" value="1"/>
</dbReference>
<dbReference type="InterPro" id="IPR000953">
    <property type="entry name" value="Chromo/chromo_shadow_dom"/>
</dbReference>
<feature type="compositionally biased region" description="Low complexity" evidence="7">
    <location>
        <begin position="131"/>
        <end position="159"/>
    </location>
</feature>
<dbReference type="InterPro" id="IPR014001">
    <property type="entry name" value="Helicase_ATP-bd"/>
</dbReference>
<dbReference type="InterPro" id="IPR049730">
    <property type="entry name" value="SNF2/RAD54-like_C"/>
</dbReference>
<feature type="region of interest" description="Disordered" evidence="7">
    <location>
        <begin position="1326"/>
        <end position="1350"/>
    </location>
</feature>
<feature type="compositionally biased region" description="Acidic residues" evidence="7">
    <location>
        <begin position="176"/>
        <end position="199"/>
    </location>
</feature>
<feature type="compositionally biased region" description="Low complexity" evidence="7">
    <location>
        <begin position="91"/>
        <end position="101"/>
    </location>
</feature>
<feature type="region of interest" description="Disordered" evidence="7">
    <location>
        <begin position="1959"/>
        <end position="2167"/>
    </location>
</feature>
<dbReference type="GO" id="GO:0003682">
    <property type="term" value="F:chromatin binding"/>
    <property type="evidence" value="ECO:0007669"/>
    <property type="project" value="TreeGrafter"/>
</dbReference>
<dbReference type="InterPro" id="IPR002464">
    <property type="entry name" value="DNA/RNA_helicase_DEAH_CS"/>
</dbReference>
<evidence type="ECO:0000259" key="8">
    <source>
        <dbReference type="PROSITE" id="PS50013"/>
    </source>
</evidence>
<dbReference type="SMART" id="SM00298">
    <property type="entry name" value="CHROMO"/>
    <property type="match status" value="2"/>
</dbReference>
<dbReference type="SUPFAM" id="SSF54160">
    <property type="entry name" value="Chromo domain-like"/>
    <property type="match status" value="1"/>
</dbReference>
<feature type="compositionally biased region" description="Low complexity" evidence="7">
    <location>
        <begin position="1979"/>
        <end position="2006"/>
    </location>
</feature>
<dbReference type="Gene3D" id="3.40.50.300">
    <property type="entry name" value="P-loop containing nucleotide triphosphate hydrolases"/>
    <property type="match status" value="2"/>
</dbReference>
<dbReference type="InterPro" id="IPR000330">
    <property type="entry name" value="SNF2_N"/>
</dbReference>
<dbReference type="SMART" id="SM00487">
    <property type="entry name" value="DEXDc"/>
    <property type="match status" value="1"/>
</dbReference>
<reference evidence="11 12" key="1">
    <citation type="submission" date="2016-10" db="EMBL/GenBank/DDBJ databases">
        <authorList>
            <person name="Cai Z."/>
        </authorList>
    </citation>
    <scope>NUCLEOTIDE SEQUENCE [LARGE SCALE GENOMIC DNA]</scope>
</reference>
<keyword evidence="2" id="KW-0677">Repeat</keyword>
<evidence type="ECO:0000256" key="3">
    <source>
        <dbReference type="ARBA" id="ARBA00022741"/>
    </source>
</evidence>
<feature type="compositionally biased region" description="Low complexity" evidence="7">
    <location>
        <begin position="481"/>
        <end position="511"/>
    </location>
</feature>
<sequence>MATARPSVLRQVENEIHKKDAETTGLIKDLQKGRSTTKQYVQQKGVGAASNNTTASKPGAMRRSGRAGGPTVNYREDSDPIEDCSSDDADAMAVDQAPAAARRQRARQQQKQPVRLGVDYTELDSEEEAEPAAPEAAGAKQQQQQRQVQPRQRRTAAVVLSDDDDDDEAAAAPGESSDEVLDASEPEEQLQDSQSDSDFEERPAARKQPAAAAAAAGRGKGRKAAAAASSEEEEENDAGASDEDEIEEAASEDSEQQQRRSKCGAAAAVAKGVRSGSGSGRRMTRGQQQQAAEVPRRSTRGAAAGAAAAVGAAAEPARPRRAAAAAAAAATAAALLTEQQPLRFGGSAAGSTEDGSDDGDDLGSAGDSDAEDEALLGSDEGSSDAADDEHDESGSEGDEEEGWEDGSSDGGSSRKRRAAAAAAAAGSRPVPRRPRRRSGSSNDDDADEQDEGDEQAGSEGAEEAEEQEGLPNLDAFRFDSSKPAGAAGRRSARSSASPPAAGSDDSPAAGAGKAGSGAGRPGRASPPLSAQAKAAAVREDAEADAAEVCDPALFEPQLVARLPRGAEIERVLNVRYLDDGALQALLKLKGKSFRVAVWAPSAVVEKAGKATLLRNFITKQNTEGSAQVDIDPRWYQVQRVLEEYVHRKGGEREYLVKWSNLDYSDATWELEEELARDGQGRAALARFKLWCTPPTAPPRAAKRPAAALTEKGQLPVFRNGRALRDYQETSLKWMVNNFRGELRNGKWWPRNCILGDEMGLGKTAQSIAVMAWLKQYAGVTAPFMVVAPLTTLGHWQREIQTWTGMNVVLYTGSANDRRLIRETEFYYPSDRTVRKVLGPRFDVLLTSYETVLKDKAELKKLDYAALILDEAHRLKSRTSATRAALLELPVHWWLLLSGTPVQNNMRELQGLMSVLDEEAYGDLETFLERFGDDKPSLSQIRALQAALAPVLLRRMKEDVEDLPEKEEVVIWVELTQEQRRYYRALYAKQIGSLLQGVAAKNLPGMRNLAMELRKLCCHPFLCDGLEENMTSRWEAARAAAAAEGAAGLQKEIEVLTRASGKMLLLHKLLAKLRTEGRQVLIFSQFKMMLDVLEDYLAASDYPFERIDGDTNHKDRQAAIDRFMAAKDKKPSRSASPAAAEAAANGGSGAAADAASREGSVAAGAAGADEGGPFVFLLSTRAGGQGITLTSADTVIIYDSDWNPQNDLQAMARCHRIGQEREVTVYRLVSQNTYEQQLFETASRKYGLDEAILGCGAGENPENDAARIEQLLRLGAHAIAAGAEEEAAEDKGMAAEGIDQILAGRSEKRQLGSRKGNTFSIAHFAAAGAEPEQPEAAAEAAEGEGQPADPKAFWAGLLPEAVQAHEAALAAAKEPEVLGPRRRTVVNYNEKSIARLSADDSDEEGAGGRRRKRGGPGEDGDDFAPEGGEGDGDDDLLPHKKKHRKREAAEGGLVHDPELGRAVQPWSGTNAESLARAWLRYGPDRLDKLAEGGAREHDEVQQVLRALTLLLDALAQLPEAQPVKKAAAAGAGNGAAAAADAAKEEEAAAKAARHGALSGQAVSAIRDALSKAGVADKLPPVCRKALLSNAVMQALTRNPAALKQQVEEHRKVHAAVVKAGLATQPSGSKPAAAAAAAAAAGEGTPSKQAQDGAATPAAAALKSPGKRPRIVPRVPLRGFKQLPGWWTRDHDERLLLGSWKHGYSSHMRGIMDDILSDPQLGLGQQLALDPVAVLLDAHPPPPAPAPAPAAAGGEAAAAPQPPPNPYSHIPPAELALAKDTKECMLGAARARGQQLQLFSPQEWKKLVSALQARLRKVRAAMLDPSFVEEPTPIKKEGPQLNLSRTPGSAPGAATGGAPAAQQRLNLTPVGVAMPVRLPGGAQGLAVVGQRMVPQQQLQQLQQQQRQQQQLAAVAAVVKEAVVSSARAAVASAQAAAAAAAAGQGVKRQAAADVVEVLDDDSDDFQPSKQQQQGGPGASGGAAAAPAAKKPKQAAVGAAAGKQQQQRQQRGDVVDLASEESPPPAAAPAGKAAAVAAEPAGKQQAAAAAPSSGLLVKRVTASQLSDRSVEVDEPSAAAPADSGCTPAGDKLHSSGKQQMQQLLGSSERPVGEADSGSAGQAAAAHPVYGGGTPVQPGGEAAAAGGKRKAKSGKEDNKQRKLSEFFSAKK</sequence>
<dbReference type="PROSITE" id="PS50013">
    <property type="entry name" value="CHROMO_2"/>
    <property type="match status" value="1"/>
</dbReference>
<feature type="compositionally biased region" description="Low complexity" evidence="7">
    <location>
        <begin position="521"/>
        <end position="535"/>
    </location>
</feature>
<dbReference type="Gene3D" id="3.40.50.10810">
    <property type="entry name" value="Tandem AAA-ATPase domain"/>
    <property type="match status" value="1"/>
</dbReference>
<dbReference type="PROSITE" id="PS51194">
    <property type="entry name" value="HELICASE_CTER"/>
    <property type="match status" value="1"/>
</dbReference>
<dbReference type="InterPro" id="IPR023780">
    <property type="entry name" value="Chromo_domain"/>
</dbReference>
<feature type="domain" description="Helicase ATP-binding" evidence="9">
    <location>
        <begin position="743"/>
        <end position="918"/>
    </location>
</feature>
<evidence type="ECO:0000256" key="6">
    <source>
        <dbReference type="ARBA" id="ARBA00023242"/>
    </source>
</evidence>
<dbReference type="PANTHER" id="PTHR45623">
    <property type="entry name" value="CHROMODOMAIN-HELICASE-DNA-BINDING PROTEIN 3-RELATED-RELATED"/>
    <property type="match status" value="1"/>
</dbReference>
<evidence type="ECO:0000256" key="2">
    <source>
        <dbReference type="ARBA" id="ARBA00022737"/>
    </source>
</evidence>
<dbReference type="GO" id="GO:0016887">
    <property type="term" value="F:ATP hydrolysis activity"/>
    <property type="evidence" value="ECO:0007669"/>
    <property type="project" value="TreeGrafter"/>
</dbReference>
<feature type="compositionally biased region" description="Acidic residues" evidence="7">
    <location>
        <begin position="230"/>
        <end position="255"/>
    </location>
</feature>
<feature type="compositionally biased region" description="Acidic residues" evidence="7">
    <location>
        <begin position="1417"/>
        <end position="1434"/>
    </location>
</feature>
<feature type="compositionally biased region" description="Low complexity" evidence="7">
    <location>
        <begin position="2025"/>
        <end position="2051"/>
    </location>
</feature>
<dbReference type="Pfam" id="PF00176">
    <property type="entry name" value="SNF2-rel_dom"/>
    <property type="match status" value="1"/>
</dbReference>
<evidence type="ECO:0000313" key="12">
    <source>
        <dbReference type="Proteomes" id="UP000256970"/>
    </source>
</evidence>
<feature type="region of interest" description="Disordered" evidence="7">
    <location>
        <begin position="1395"/>
        <end position="1465"/>
    </location>
</feature>
<dbReference type="PROSITE" id="PS00690">
    <property type="entry name" value="DEAH_ATP_HELICASE"/>
    <property type="match status" value="1"/>
</dbReference>
<feature type="compositionally biased region" description="Basic and acidic residues" evidence="7">
    <location>
        <begin position="12"/>
        <end position="22"/>
    </location>
</feature>
<feature type="compositionally biased region" description="Low complexity" evidence="7">
    <location>
        <begin position="1747"/>
        <end position="1757"/>
    </location>
</feature>
<dbReference type="STRING" id="3088.A0A383W9A6"/>
<feature type="compositionally biased region" description="Polar residues" evidence="7">
    <location>
        <begin position="2092"/>
        <end position="2102"/>
    </location>
</feature>
<comment type="subcellular location">
    <subcellularLocation>
        <location evidence="1">Nucleus</location>
    </subcellularLocation>
</comment>
<dbReference type="GO" id="GO:0140658">
    <property type="term" value="F:ATP-dependent chromatin remodeler activity"/>
    <property type="evidence" value="ECO:0007669"/>
    <property type="project" value="TreeGrafter"/>
</dbReference>
<feature type="compositionally biased region" description="Low complexity" evidence="7">
    <location>
        <begin position="2111"/>
        <end position="2122"/>
    </location>
</feature>
<evidence type="ECO:0000256" key="1">
    <source>
        <dbReference type="ARBA" id="ARBA00004123"/>
    </source>
</evidence>
<feature type="domain" description="Chromo" evidence="8">
    <location>
        <begin position="635"/>
        <end position="687"/>
    </location>
</feature>
<evidence type="ECO:0000259" key="9">
    <source>
        <dbReference type="PROSITE" id="PS51192"/>
    </source>
</evidence>
<keyword evidence="3" id="KW-0547">Nucleotide-binding</keyword>
<dbReference type="Pfam" id="PF00271">
    <property type="entry name" value="Helicase_C"/>
    <property type="match status" value="2"/>
</dbReference>
<evidence type="ECO:0000256" key="4">
    <source>
        <dbReference type="ARBA" id="ARBA00022801"/>
    </source>
</evidence>
<feature type="compositionally biased region" description="Low complexity" evidence="7">
    <location>
        <begin position="1326"/>
        <end position="1347"/>
    </location>
</feature>